<feature type="region of interest" description="Disordered" evidence="6">
    <location>
        <begin position="106"/>
        <end position="145"/>
    </location>
</feature>
<dbReference type="InterPro" id="IPR012951">
    <property type="entry name" value="BBE"/>
</dbReference>
<dbReference type="InterPro" id="IPR016166">
    <property type="entry name" value="FAD-bd_PCMH"/>
</dbReference>
<keyword evidence="4" id="KW-0274">FAD</keyword>
<keyword evidence="5" id="KW-0560">Oxidoreductase</keyword>
<dbReference type="Gene3D" id="3.40.462.20">
    <property type="match status" value="1"/>
</dbReference>
<keyword evidence="3" id="KW-0285">Flavoprotein</keyword>
<evidence type="ECO:0000256" key="3">
    <source>
        <dbReference type="ARBA" id="ARBA00022630"/>
    </source>
</evidence>
<organism evidence="8 9">
    <name type="scientific">Collybiopsis confluens</name>
    <dbReference type="NCBI Taxonomy" id="2823264"/>
    <lineage>
        <taxon>Eukaryota</taxon>
        <taxon>Fungi</taxon>
        <taxon>Dikarya</taxon>
        <taxon>Basidiomycota</taxon>
        <taxon>Agaricomycotina</taxon>
        <taxon>Agaricomycetes</taxon>
        <taxon>Agaricomycetidae</taxon>
        <taxon>Agaricales</taxon>
        <taxon>Marasmiineae</taxon>
        <taxon>Omphalotaceae</taxon>
        <taxon>Collybiopsis</taxon>
    </lineage>
</organism>
<evidence type="ECO:0000256" key="6">
    <source>
        <dbReference type="SAM" id="MobiDB-lite"/>
    </source>
</evidence>
<name>A0A8H5MAV2_9AGAR</name>
<reference evidence="8 9" key="1">
    <citation type="journal article" date="2020" name="ISME J.">
        <title>Uncovering the hidden diversity of litter-decomposition mechanisms in mushroom-forming fungi.</title>
        <authorList>
            <person name="Floudas D."/>
            <person name="Bentzer J."/>
            <person name="Ahren D."/>
            <person name="Johansson T."/>
            <person name="Persson P."/>
            <person name="Tunlid A."/>
        </authorList>
    </citation>
    <scope>NUCLEOTIDE SEQUENCE [LARGE SCALE GENOMIC DNA]</scope>
    <source>
        <strain evidence="8 9">CBS 406.79</strain>
    </source>
</reference>
<dbReference type="PANTHER" id="PTHR42973">
    <property type="entry name" value="BINDING OXIDOREDUCTASE, PUTATIVE (AFU_ORTHOLOGUE AFUA_1G17690)-RELATED"/>
    <property type="match status" value="1"/>
</dbReference>
<evidence type="ECO:0000259" key="7">
    <source>
        <dbReference type="PROSITE" id="PS51387"/>
    </source>
</evidence>
<dbReference type="Pfam" id="PF08031">
    <property type="entry name" value="BBE"/>
    <property type="match status" value="1"/>
</dbReference>
<feature type="region of interest" description="Disordered" evidence="6">
    <location>
        <begin position="160"/>
        <end position="260"/>
    </location>
</feature>
<evidence type="ECO:0000256" key="5">
    <source>
        <dbReference type="ARBA" id="ARBA00023002"/>
    </source>
</evidence>
<evidence type="ECO:0000313" key="9">
    <source>
        <dbReference type="Proteomes" id="UP000518752"/>
    </source>
</evidence>
<dbReference type="InterPro" id="IPR016169">
    <property type="entry name" value="FAD-bd_PCMH_sub2"/>
</dbReference>
<feature type="compositionally biased region" description="Polar residues" evidence="6">
    <location>
        <begin position="180"/>
        <end position="207"/>
    </location>
</feature>
<comment type="cofactor">
    <cofactor evidence="1">
        <name>FAD</name>
        <dbReference type="ChEBI" id="CHEBI:57692"/>
    </cofactor>
</comment>
<comment type="caution">
    <text evidence="8">The sequence shown here is derived from an EMBL/GenBank/DDBJ whole genome shotgun (WGS) entry which is preliminary data.</text>
</comment>
<dbReference type="EMBL" id="JAACJN010000034">
    <property type="protein sequence ID" value="KAF5387248.1"/>
    <property type="molecule type" value="Genomic_DNA"/>
</dbReference>
<dbReference type="OrthoDB" id="9996127at2759"/>
<evidence type="ECO:0000313" key="8">
    <source>
        <dbReference type="EMBL" id="KAF5387248.1"/>
    </source>
</evidence>
<protein>
    <recommendedName>
        <fullName evidence="7">FAD-binding PCMH-type domain-containing protein</fullName>
    </recommendedName>
</protein>
<dbReference type="InterPro" id="IPR036318">
    <property type="entry name" value="FAD-bd_PCMH-like_sf"/>
</dbReference>
<dbReference type="Gene3D" id="3.30.43.10">
    <property type="entry name" value="Uridine Diphospho-n-acetylenolpyruvylglucosamine Reductase, domain 2"/>
    <property type="match status" value="1"/>
</dbReference>
<dbReference type="SUPFAM" id="SSF56176">
    <property type="entry name" value="FAD-binding/transporter-associated domain-like"/>
    <property type="match status" value="2"/>
</dbReference>
<dbReference type="GO" id="GO:0071949">
    <property type="term" value="F:FAD binding"/>
    <property type="evidence" value="ECO:0007669"/>
    <property type="project" value="InterPro"/>
</dbReference>
<evidence type="ECO:0000256" key="2">
    <source>
        <dbReference type="ARBA" id="ARBA00005466"/>
    </source>
</evidence>
<dbReference type="InterPro" id="IPR050416">
    <property type="entry name" value="FAD-linked_Oxidoreductase"/>
</dbReference>
<dbReference type="PANTHER" id="PTHR42973:SF39">
    <property type="entry name" value="FAD-BINDING PCMH-TYPE DOMAIN-CONTAINING PROTEIN"/>
    <property type="match status" value="1"/>
</dbReference>
<feature type="domain" description="FAD-binding PCMH-type" evidence="7">
    <location>
        <begin position="277"/>
        <end position="446"/>
    </location>
</feature>
<dbReference type="AlphaFoldDB" id="A0A8H5MAV2"/>
<keyword evidence="9" id="KW-1185">Reference proteome</keyword>
<comment type="similarity">
    <text evidence="2">Belongs to the oxygen-dependent FAD-linked oxidoreductase family.</text>
</comment>
<gene>
    <name evidence="8" type="ORF">D9757_006855</name>
</gene>
<feature type="compositionally biased region" description="Low complexity" evidence="6">
    <location>
        <begin position="213"/>
        <end position="248"/>
    </location>
</feature>
<evidence type="ECO:0000256" key="1">
    <source>
        <dbReference type="ARBA" id="ARBA00001974"/>
    </source>
</evidence>
<accession>A0A8H5MAV2</accession>
<dbReference type="GO" id="GO:0016491">
    <property type="term" value="F:oxidoreductase activity"/>
    <property type="evidence" value="ECO:0007669"/>
    <property type="project" value="UniProtKB-KW"/>
</dbReference>
<dbReference type="InterPro" id="IPR016167">
    <property type="entry name" value="FAD-bd_PCMH_sub1"/>
</dbReference>
<dbReference type="PROSITE" id="PS51387">
    <property type="entry name" value="FAD_PCMH"/>
    <property type="match status" value="1"/>
</dbReference>
<dbReference type="Gene3D" id="3.30.465.10">
    <property type="match status" value="1"/>
</dbReference>
<dbReference type="Proteomes" id="UP000518752">
    <property type="component" value="Unassembled WGS sequence"/>
</dbReference>
<evidence type="ECO:0000256" key="4">
    <source>
        <dbReference type="ARBA" id="ARBA00022827"/>
    </source>
</evidence>
<sequence>MASVTDAPQLADQVLTELAATIRGQIFPKGDSNFVEYTTMFNGNVVPNGQVVVCPLDAEDVSKIVLFCRKHSLSPSVKAGGFGTAGWAVGGDVIMDMSRIVDIDIEPPNEEGSFTSIRDMAPSNSKGKRPAANPGKRRREDDDALRTYSSASGAVGAFLQTPALTHKDTPPPHLKRRLDSTPSSDVISSPFSVGVTETSGLSSQNNFMEIPDSSRTTSSGSGSNSSNSPSSPDSASGNSGATSGSATTPERSDGFTSNAPFDADPFGYLDNQHRGGFSGGHANNFYSTSRTFALWPTSASSSSSTVAISTAPTANLRLIPSQTQAIHPHAYVTFGAGMRQKEVDQYTANNPLSARSISGGAGSVPYHVPLAAHPTGSTVMLMGGFGFLGRLYGLSIDNLVEVEMVLADGRIVIVNEKEHPDLWWALRGAGPAFGIAVRYKAKAYPVPVVFAGNLIYRFHRATAASLIKHFRDCIKNAPRELYANVLLTAGPAGKDDLVVIQMCYVGAKEKGQEYLAALASWDGEKCLLNEVNEKSFLHQQDSVAQVLRGKRGRQWFIRSTLVTSLPDEVIHQTVLKFDDSPLGCTWLFELAGGAIADFEDSCVPKSQRDTLFTVAALHQWELGVDDVVRSYFFFASSSADCHETEVYNGRRGVDLRNAQASPERRTISKCQLYFQSTFLGRHESPARTMACYGSNWDRLKELKKTYDPRNVFRNSFWPLDAKGESVQPWTHEPSTPASAGTSFRHLYGNHLTD</sequence>
<proteinExistence type="inferred from homology"/>